<dbReference type="PROSITE" id="PS51819">
    <property type="entry name" value="VOC"/>
    <property type="match status" value="2"/>
</dbReference>
<dbReference type="InterPro" id="IPR004360">
    <property type="entry name" value="Glyas_Fos-R_dOase_dom"/>
</dbReference>
<dbReference type="GO" id="GO:0004493">
    <property type="term" value="F:methylmalonyl-CoA epimerase activity"/>
    <property type="evidence" value="ECO:0007669"/>
    <property type="project" value="TreeGrafter"/>
</dbReference>
<evidence type="ECO:0000313" key="4">
    <source>
        <dbReference type="EMBL" id="OQP57236.1"/>
    </source>
</evidence>
<dbReference type="InterPro" id="IPR029068">
    <property type="entry name" value="Glyas_Bleomycin-R_OHBP_Dase"/>
</dbReference>
<comment type="caution">
    <text evidence="4">The sequence shown here is derived from an EMBL/GenBank/DDBJ whole genome shotgun (WGS) entry which is preliminary data.</text>
</comment>
<evidence type="ECO:0000256" key="1">
    <source>
        <dbReference type="ARBA" id="ARBA00022723"/>
    </source>
</evidence>
<keyword evidence="5" id="KW-1185">Reference proteome</keyword>
<evidence type="ECO:0000259" key="3">
    <source>
        <dbReference type="PROSITE" id="PS51819"/>
    </source>
</evidence>
<dbReference type="STRING" id="1703345.A3860_11815"/>
<feature type="chain" id="PRO_5012212761" evidence="2">
    <location>
        <begin position="20"/>
        <end position="335"/>
    </location>
</feature>
<dbReference type="PANTHER" id="PTHR43048">
    <property type="entry name" value="METHYLMALONYL-COA EPIMERASE"/>
    <property type="match status" value="1"/>
</dbReference>
<feature type="domain" description="VOC" evidence="3">
    <location>
        <begin position="186"/>
        <end position="330"/>
    </location>
</feature>
<evidence type="ECO:0000256" key="2">
    <source>
        <dbReference type="SAM" id="SignalP"/>
    </source>
</evidence>
<reference evidence="4 5" key="1">
    <citation type="submission" date="2016-03" db="EMBL/GenBank/DDBJ databases">
        <title>Niastella vici sp. nov., isolated from farmland soil.</title>
        <authorList>
            <person name="Chen L."/>
            <person name="Wang D."/>
            <person name="Yang S."/>
            <person name="Wang G."/>
        </authorList>
    </citation>
    <scope>NUCLEOTIDE SEQUENCE [LARGE SCALE GENOMIC DNA]</scope>
    <source>
        <strain evidence="4 5">DJ57</strain>
    </source>
</reference>
<dbReference type="CDD" id="cd06587">
    <property type="entry name" value="VOC"/>
    <property type="match status" value="1"/>
</dbReference>
<dbReference type="RefSeq" id="WP_081156202.1">
    <property type="nucleotide sequence ID" value="NZ_LVYD01000124.1"/>
</dbReference>
<dbReference type="PANTHER" id="PTHR43048:SF3">
    <property type="entry name" value="METHYLMALONYL-COA EPIMERASE, MITOCHONDRIAL"/>
    <property type="match status" value="1"/>
</dbReference>
<dbReference type="InterPro" id="IPR051785">
    <property type="entry name" value="MMCE/EMCE_epimerase"/>
</dbReference>
<dbReference type="EMBL" id="LVYD01000124">
    <property type="protein sequence ID" value="OQP57236.1"/>
    <property type="molecule type" value="Genomic_DNA"/>
</dbReference>
<feature type="signal peptide" evidence="2">
    <location>
        <begin position="1"/>
        <end position="19"/>
    </location>
</feature>
<dbReference type="Gene3D" id="3.10.180.10">
    <property type="entry name" value="2,3-Dihydroxybiphenyl 1,2-Dioxygenase, domain 1"/>
    <property type="match status" value="2"/>
</dbReference>
<name>A0A1V9FG95_9BACT</name>
<dbReference type="AlphaFoldDB" id="A0A1V9FG95"/>
<sequence>MKRILIIACITLIHWAAFAQVKQVDAIGFTVKDMNRSVKFYSEVLGFKKISDKLVSGAAYENLQGLFGLQMRIVRLKLGDECIELTDYLTAGGRSIPEDQHSNDLFFQHIAIVVSNMEKAFQQLQKHNIEFVSTAPQTLPVTNLAAAGIKAFYFHDPDNHNLELIYFPKGKGQPKWQQQNGKLFLGIDHTAIGVSNTADSHRFYHDILGIDKKGESWNKGTEQEHLNNVAGASLHITGYRAAKGPGIEFLEYLAPGPGRPYPADSRTDDCWHWQTTLIVKNIAQLYKQLQSENYKILSSQLVQLHTPDGKIANAFIVRDQDGHAMLLMEELPQTP</sequence>
<dbReference type="SUPFAM" id="SSF54593">
    <property type="entry name" value="Glyoxalase/Bleomycin resistance protein/Dihydroxybiphenyl dioxygenase"/>
    <property type="match status" value="2"/>
</dbReference>
<dbReference type="GO" id="GO:0046491">
    <property type="term" value="P:L-methylmalonyl-CoA metabolic process"/>
    <property type="evidence" value="ECO:0007669"/>
    <property type="project" value="TreeGrafter"/>
</dbReference>
<keyword evidence="2" id="KW-0732">Signal</keyword>
<protein>
    <submittedName>
        <fullName evidence="4">Glyoxalase</fullName>
    </submittedName>
</protein>
<dbReference type="InterPro" id="IPR037523">
    <property type="entry name" value="VOC_core"/>
</dbReference>
<gene>
    <name evidence="4" type="ORF">A3860_11815</name>
</gene>
<evidence type="ECO:0000313" key="5">
    <source>
        <dbReference type="Proteomes" id="UP000192796"/>
    </source>
</evidence>
<dbReference type="OrthoDB" id="192739at2"/>
<feature type="domain" description="VOC" evidence="3">
    <location>
        <begin position="23"/>
        <end position="167"/>
    </location>
</feature>
<dbReference type="Proteomes" id="UP000192796">
    <property type="component" value="Unassembled WGS sequence"/>
</dbReference>
<accession>A0A1V9FG95</accession>
<keyword evidence="1" id="KW-0479">Metal-binding</keyword>
<dbReference type="GO" id="GO:0046872">
    <property type="term" value="F:metal ion binding"/>
    <property type="evidence" value="ECO:0007669"/>
    <property type="project" value="UniProtKB-KW"/>
</dbReference>
<proteinExistence type="predicted"/>
<organism evidence="4 5">
    <name type="scientific">Niastella vici</name>
    <dbReference type="NCBI Taxonomy" id="1703345"/>
    <lineage>
        <taxon>Bacteria</taxon>
        <taxon>Pseudomonadati</taxon>
        <taxon>Bacteroidota</taxon>
        <taxon>Chitinophagia</taxon>
        <taxon>Chitinophagales</taxon>
        <taxon>Chitinophagaceae</taxon>
        <taxon>Niastella</taxon>
    </lineage>
</organism>
<dbReference type="Pfam" id="PF00903">
    <property type="entry name" value="Glyoxalase"/>
    <property type="match status" value="2"/>
</dbReference>